<accession>F3QLA6</accession>
<evidence type="ECO:0000256" key="6">
    <source>
        <dbReference type="PIRNR" id="PIRNR018267"/>
    </source>
</evidence>
<comment type="caution">
    <text evidence="7">The sequence shown here is derived from an EMBL/GenBank/DDBJ whole genome shotgun (WGS) entry which is preliminary data.</text>
</comment>
<evidence type="ECO:0000313" key="7">
    <source>
        <dbReference type="EMBL" id="EGG53418.1"/>
    </source>
</evidence>
<gene>
    <name evidence="7" type="ORF">HMPREF9439_01724</name>
</gene>
<dbReference type="GeneID" id="43349093"/>
<dbReference type="InterPro" id="IPR004603">
    <property type="entry name" value="DNA_mismatch_endonuc_vsr"/>
</dbReference>
<dbReference type="Pfam" id="PF03852">
    <property type="entry name" value="Vsr"/>
    <property type="match status" value="1"/>
</dbReference>
<keyword evidence="5 6" id="KW-0234">DNA repair</keyword>
<dbReference type="Proteomes" id="UP000005156">
    <property type="component" value="Unassembled WGS sequence"/>
</dbReference>
<dbReference type="SUPFAM" id="SSF52980">
    <property type="entry name" value="Restriction endonuclease-like"/>
    <property type="match status" value="1"/>
</dbReference>
<dbReference type="InterPro" id="IPR011335">
    <property type="entry name" value="Restrct_endonuc-II-like"/>
</dbReference>
<keyword evidence="1 6" id="KW-0540">Nuclease</keyword>
<dbReference type="Gene3D" id="3.40.960.10">
    <property type="entry name" value="VSR Endonuclease"/>
    <property type="match status" value="1"/>
</dbReference>
<dbReference type="eggNOG" id="COG3727">
    <property type="taxonomic scope" value="Bacteria"/>
</dbReference>
<dbReference type="HOGENOM" id="CLU_111913_3_0_4"/>
<dbReference type="GO" id="GO:0016787">
    <property type="term" value="F:hydrolase activity"/>
    <property type="evidence" value="ECO:0007669"/>
    <property type="project" value="UniProtKB-KW"/>
</dbReference>
<dbReference type="AlphaFoldDB" id="F3QLA6"/>
<dbReference type="GO" id="GO:0006298">
    <property type="term" value="P:mismatch repair"/>
    <property type="evidence" value="ECO:0007669"/>
    <property type="project" value="UniProtKB-UniRule"/>
</dbReference>
<reference evidence="7 8" key="1">
    <citation type="submission" date="2011-02" db="EMBL/GenBank/DDBJ databases">
        <authorList>
            <person name="Weinstock G."/>
            <person name="Sodergren E."/>
            <person name="Clifton S."/>
            <person name="Fulton L."/>
            <person name="Fulton B."/>
            <person name="Courtney L."/>
            <person name="Fronick C."/>
            <person name="Harrison M."/>
            <person name="Strong C."/>
            <person name="Farmer C."/>
            <person name="Delahaunty K."/>
            <person name="Markovic C."/>
            <person name="Hall O."/>
            <person name="Minx P."/>
            <person name="Tomlinson C."/>
            <person name="Mitreva M."/>
            <person name="Hou S."/>
            <person name="Chen J."/>
            <person name="Wollam A."/>
            <person name="Pepin K.H."/>
            <person name="Johnson M."/>
            <person name="Bhonagiri V."/>
            <person name="Zhang X."/>
            <person name="Suruliraj S."/>
            <person name="Warren W."/>
            <person name="Chinwalla A."/>
            <person name="Mardis E.R."/>
            <person name="Wilson R.K."/>
        </authorList>
    </citation>
    <scope>NUCLEOTIDE SEQUENCE [LARGE SCALE GENOMIC DNA]</scope>
    <source>
        <strain evidence="7 8">YIT 11859</strain>
    </source>
</reference>
<keyword evidence="2 6" id="KW-0255">Endonuclease</keyword>
<evidence type="ECO:0000256" key="4">
    <source>
        <dbReference type="ARBA" id="ARBA00022801"/>
    </source>
</evidence>
<keyword evidence="8" id="KW-1185">Reference proteome</keyword>
<dbReference type="PIRSF" id="PIRSF018267">
    <property type="entry name" value="VSR_endonuc"/>
    <property type="match status" value="1"/>
</dbReference>
<evidence type="ECO:0000256" key="1">
    <source>
        <dbReference type="ARBA" id="ARBA00022722"/>
    </source>
</evidence>
<protein>
    <recommendedName>
        <fullName evidence="6">Very short patch repair endonuclease</fullName>
        <ecNumber evidence="6">3.1.-.-</ecNumber>
    </recommendedName>
</protein>
<sequence length="159" mass="18699">MDNKSSEARSLNMSKIRSKNTGPEVFIRSALFRLGYRYRINRKDLPGKPDIVLPKKKAVIFVQGCFWHQHDGCSRAVLPKSREDYWHIKLSKNKVRDYENKERLLKAGWRVLWVWECSMKTKEAREKLPLKIAAWLEGSDQFGEIPELNYSSTDQRQEA</sequence>
<comment type="similarity">
    <text evidence="6">Belongs to the vsr family.</text>
</comment>
<proteinExistence type="inferred from homology"/>
<organism evidence="7 8">
    <name type="scientific">Parasutterella excrementihominis YIT 11859</name>
    <dbReference type="NCBI Taxonomy" id="762966"/>
    <lineage>
        <taxon>Bacteria</taxon>
        <taxon>Pseudomonadati</taxon>
        <taxon>Pseudomonadota</taxon>
        <taxon>Betaproteobacteria</taxon>
        <taxon>Burkholderiales</taxon>
        <taxon>Sutterellaceae</taxon>
        <taxon>Parasutterella</taxon>
    </lineage>
</organism>
<evidence type="ECO:0000256" key="2">
    <source>
        <dbReference type="ARBA" id="ARBA00022759"/>
    </source>
</evidence>
<dbReference type="GO" id="GO:0004519">
    <property type="term" value="F:endonuclease activity"/>
    <property type="evidence" value="ECO:0007669"/>
    <property type="project" value="UniProtKB-KW"/>
</dbReference>
<name>F3QLA6_9BURK</name>
<evidence type="ECO:0000313" key="8">
    <source>
        <dbReference type="Proteomes" id="UP000005156"/>
    </source>
</evidence>
<dbReference type="OrthoDB" id="9801520at2"/>
<dbReference type="CDD" id="cd00221">
    <property type="entry name" value="Vsr"/>
    <property type="match status" value="1"/>
</dbReference>
<dbReference type="EC" id="3.1.-.-" evidence="6"/>
<comment type="function">
    <text evidence="6">May nick specific sequences that contain T:G mispairs resulting from m5C-deamination.</text>
</comment>
<dbReference type="NCBIfam" id="TIGR00632">
    <property type="entry name" value="vsr"/>
    <property type="match status" value="1"/>
</dbReference>
<dbReference type="EMBL" id="AFBP01000056">
    <property type="protein sequence ID" value="EGG53418.1"/>
    <property type="molecule type" value="Genomic_DNA"/>
</dbReference>
<evidence type="ECO:0000256" key="3">
    <source>
        <dbReference type="ARBA" id="ARBA00022763"/>
    </source>
</evidence>
<keyword evidence="3 6" id="KW-0227">DNA damage</keyword>
<keyword evidence="4 6" id="KW-0378">Hydrolase</keyword>
<evidence type="ECO:0000256" key="5">
    <source>
        <dbReference type="ARBA" id="ARBA00023204"/>
    </source>
</evidence>
<dbReference type="RefSeq" id="WP_008864456.1">
    <property type="nucleotide sequence ID" value="NZ_GL883727.1"/>
</dbReference>